<dbReference type="EMBL" id="FMUE01000005">
    <property type="protein sequence ID" value="SCX23031.1"/>
    <property type="molecule type" value="Genomic_DNA"/>
</dbReference>
<reference evidence="2" key="1">
    <citation type="submission" date="2016-10" db="EMBL/GenBank/DDBJ databases">
        <authorList>
            <person name="Wibberg D."/>
        </authorList>
    </citation>
    <scope>NUCLEOTIDE SEQUENCE [LARGE SCALE GENOMIC DNA]</scope>
</reference>
<protein>
    <submittedName>
        <fullName evidence="1">Allophanate hydrolase</fullName>
        <ecNumber evidence="1">3.5.1.54</ecNumber>
    </submittedName>
</protein>
<proteinExistence type="predicted"/>
<evidence type="ECO:0000313" key="1">
    <source>
        <dbReference type="EMBL" id="SCX23031.1"/>
    </source>
</evidence>
<dbReference type="GO" id="GO:0004039">
    <property type="term" value="F:allophanate hydrolase activity"/>
    <property type="evidence" value="ECO:0007669"/>
    <property type="project" value="UniProtKB-EC"/>
</dbReference>
<dbReference type="Gene3D" id="1.20.58.1700">
    <property type="match status" value="1"/>
</dbReference>
<dbReference type="AlphaFoldDB" id="A0A1R3TLY4"/>
<evidence type="ECO:0000313" key="2">
    <source>
        <dbReference type="Proteomes" id="UP000187891"/>
    </source>
</evidence>
<sequence>MSLVVIDVAICANSNICVQKHWVPKSCAPFREAAELLYNGPWVAERLASVKGVFGTNATAFDPTVRSIISGATQSSSVDAFEGFTGWKRFARRHWLSGKKPMC</sequence>
<name>A0A1R3TLY4_9HYPH</name>
<keyword evidence="1" id="KW-0378">Hydrolase</keyword>
<organism evidence="1 2">
    <name type="scientific">Agrobacterium rosae</name>
    <dbReference type="NCBI Taxonomy" id="1972867"/>
    <lineage>
        <taxon>Bacteria</taxon>
        <taxon>Pseudomonadati</taxon>
        <taxon>Pseudomonadota</taxon>
        <taxon>Alphaproteobacteria</taxon>
        <taxon>Hyphomicrobiales</taxon>
        <taxon>Rhizobiaceae</taxon>
        <taxon>Rhizobium/Agrobacterium group</taxon>
        <taxon>Agrobacterium</taxon>
    </lineage>
</organism>
<gene>
    <name evidence="1" type="primary">atzF_1</name>
    <name evidence="1" type="ORF">DSM25559_2311</name>
</gene>
<dbReference type="EC" id="3.5.1.54" evidence="1"/>
<accession>A0A1R3TLY4</accession>
<dbReference type="Proteomes" id="UP000187891">
    <property type="component" value="Unassembled WGS sequence"/>
</dbReference>
<dbReference type="STRING" id="1907666.DSM25559_2311"/>